<dbReference type="Proteomes" id="UP000198802">
    <property type="component" value="Unassembled WGS sequence"/>
</dbReference>
<proteinExistence type="predicted"/>
<dbReference type="InterPro" id="IPR051162">
    <property type="entry name" value="T4SS_component"/>
</dbReference>
<dbReference type="InterPro" id="IPR002789">
    <property type="entry name" value="HerA_central"/>
</dbReference>
<dbReference type="GO" id="GO:0004386">
    <property type="term" value="F:helicase activity"/>
    <property type="evidence" value="ECO:0007669"/>
    <property type="project" value="UniProtKB-KW"/>
</dbReference>
<evidence type="ECO:0000259" key="1">
    <source>
        <dbReference type="Pfam" id="PF01935"/>
    </source>
</evidence>
<dbReference type="PANTHER" id="PTHR30121">
    <property type="entry name" value="UNCHARACTERIZED PROTEIN YJGR-RELATED"/>
    <property type="match status" value="1"/>
</dbReference>
<evidence type="ECO:0000313" key="3">
    <source>
        <dbReference type="Proteomes" id="UP000198802"/>
    </source>
</evidence>
<keyword evidence="2" id="KW-0547">Nucleotide-binding</keyword>
<dbReference type="Pfam" id="PF01935">
    <property type="entry name" value="DUF87"/>
    <property type="match status" value="1"/>
</dbReference>
<keyword evidence="2" id="KW-0067">ATP-binding</keyword>
<organism evidence="2 3">
    <name type="scientific">Parafrankia irregularis</name>
    <dbReference type="NCBI Taxonomy" id="795642"/>
    <lineage>
        <taxon>Bacteria</taxon>
        <taxon>Bacillati</taxon>
        <taxon>Actinomycetota</taxon>
        <taxon>Actinomycetes</taxon>
        <taxon>Frankiales</taxon>
        <taxon>Frankiaceae</taxon>
        <taxon>Parafrankia</taxon>
    </lineage>
</organism>
<dbReference type="SUPFAM" id="SSF52540">
    <property type="entry name" value="P-loop containing nucleoside triphosphate hydrolases"/>
    <property type="match status" value="1"/>
</dbReference>
<keyword evidence="2" id="KW-0378">Hydrolase</keyword>
<sequence>MSGRLIPGRAGGRPSAGGVLGGVRAYRLVSAPRPPEDPQVRDPAPAQLFAAVTSMHATFQSLTTSGADVVDVIDGPDDPAGLDEFAGSDEFGAGVPGARSPLFFAAWLRLPEKPTKPAEPTVRTAQAARSGQERFVFLLGGRPFLPGAAPGPARVDGTRGLLFPPGASGVEATGGEVDRLLAEFPVWLPCLGAPDALWSLSDEEVWQHRRGSFDEHAAHLAHPFAWMVLAQPRPADLVQADKDRLEIGIPMLREAAQGSRWAELERAEARYRELARYGGAGMWDVRVLVGSDTAAGAGAAASLLCGAAELGGLPYTLVPSGRPGSLAEAAAEPPGHDRPPYAAQGGWQPGPPDPFDLADIFVPTAPFAASSELLAALARPPARELPGVRLLTPHRFDVTRDRTDDDGFPIGTVLDPAYADAGTFVVTRPTLNRHAFLCGATGSGKSQTARTLLTELSAPERPGDRVPWLVIEPAKAEYARMAGRIRADDTVTVLRPGVPDDPPGCLNPLEPEPGYPLQSHADLVRELFLAAFNADNPVPQILSIALAEVYANTGWDMVTGEPRPGRRPKLFVDEVPRDVRARYPTLGELRVVAQRVVDDIGYGREVRDNVRGLVDVRLRGLREGTPGRFFEGGHPLDVGALLRGNVVLELDRVTSDQDKAFLMGVVLIRIVEYLRTNPPSPGDDRLRHVLVIEEAHRLLRRDADGPAGNAVELFAGLLAEIRAYGEGVVVVEQIPSKIIPDVLKNTALKVMHRLPAADDRASVGATMNLREEQSEHVVALPPGQAAVALDGMDRPLLVRMGHGERSESTERASHLPPLRAARSDLCPPDCRTAPCTLRAMNEARHDSTSPLLVLWVEAVVAATVAGVHPVDPAPALSDWLLRLPPRQRDCALAHAVERAVDARRPLLRRWLDPADLADHILADLTARLGLRPPPTEDHRRFQAGVYRWHDVRGHLDAAVAQAEPGSPGGPHPHTERWARRGLILDGADVVEQMRVFREHPANATGSHRVAVGDPDASGLTAAQVEVAGATGRLYLRRAFARACVGKLDPIVRLFEKPPAGRGRKGPQAEAET</sequence>
<accession>A0A0S4QR91</accession>
<gene>
    <name evidence="2" type="ORF">Ga0074812_11737</name>
</gene>
<name>A0A0S4QR91_9ACTN</name>
<keyword evidence="3" id="KW-1185">Reference proteome</keyword>
<reference evidence="3" key="1">
    <citation type="submission" date="2015-11" db="EMBL/GenBank/DDBJ databases">
        <authorList>
            <person name="Varghese N."/>
        </authorList>
    </citation>
    <scope>NUCLEOTIDE SEQUENCE [LARGE SCALE GENOMIC DNA]</scope>
    <source>
        <strain evidence="3">DSM 45899</strain>
    </source>
</reference>
<dbReference type="EMBL" id="FAOZ01000017">
    <property type="protein sequence ID" value="CUU58128.1"/>
    <property type="molecule type" value="Genomic_DNA"/>
</dbReference>
<protein>
    <submittedName>
        <fullName evidence="2">DNA helicase HerA, contains HAS-barrel and ATPase domains</fullName>
    </submittedName>
</protein>
<evidence type="ECO:0000313" key="2">
    <source>
        <dbReference type="EMBL" id="CUU58128.1"/>
    </source>
</evidence>
<dbReference type="AlphaFoldDB" id="A0A0S4QR91"/>
<keyword evidence="2" id="KW-0347">Helicase</keyword>
<dbReference type="PANTHER" id="PTHR30121:SF6">
    <property type="entry name" value="SLR6007 PROTEIN"/>
    <property type="match status" value="1"/>
</dbReference>
<dbReference type="Gene3D" id="3.40.50.300">
    <property type="entry name" value="P-loop containing nucleotide triphosphate hydrolases"/>
    <property type="match status" value="2"/>
</dbReference>
<dbReference type="InterPro" id="IPR027417">
    <property type="entry name" value="P-loop_NTPase"/>
</dbReference>
<feature type="domain" description="Helicase HerA central" evidence="1">
    <location>
        <begin position="430"/>
        <end position="492"/>
    </location>
</feature>